<feature type="compositionally biased region" description="Low complexity" evidence="1">
    <location>
        <begin position="182"/>
        <end position="196"/>
    </location>
</feature>
<evidence type="ECO:0000256" key="1">
    <source>
        <dbReference type="SAM" id="MobiDB-lite"/>
    </source>
</evidence>
<gene>
    <name evidence="3" type="ORF">RDB_LOCUS38933</name>
</gene>
<feature type="region of interest" description="Disordered" evidence="1">
    <location>
        <begin position="178"/>
        <end position="203"/>
    </location>
</feature>
<evidence type="ECO:0000256" key="2">
    <source>
        <dbReference type="SAM" id="SignalP"/>
    </source>
</evidence>
<feature type="chain" id="PRO_5034905515" evidence="2">
    <location>
        <begin position="27"/>
        <end position="469"/>
    </location>
</feature>
<evidence type="ECO:0000313" key="3">
    <source>
        <dbReference type="EMBL" id="CAE7098835.1"/>
    </source>
</evidence>
<evidence type="ECO:0000313" key="4">
    <source>
        <dbReference type="Proteomes" id="UP000663827"/>
    </source>
</evidence>
<dbReference type="EMBL" id="CAJNJQ010000767">
    <property type="protein sequence ID" value="CAE7098835.1"/>
    <property type="molecule type" value="Genomic_DNA"/>
</dbReference>
<feature type="region of interest" description="Disordered" evidence="1">
    <location>
        <begin position="239"/>
        <end position="272"/>
    </location>
</feature>
<feature type="region of interest" description="Disordered" evidence="1">
    <location>
        <begin position="284"/>
        <end position="328"/>
    </location>
</feature>
<name>A0A8H3DXH5_9AGAM</name>
<feature type="signal peptide" evidence="2">
    <location>
        <begin position="1"/>
        <end position="26"/>
    </location>
</feature>
<reference evidence="3" key="1">
    <citation type="submission" date="2021-01" db="EMBL/GenBank/DDBJ databases">
        <authorList>
            <person name="Kaushik A."/>
        </authorList>
    </citation>
    <scope>NUCLEOTIDE SEQUENCE</scope>
    <source>
        <strain evidence="3">AG5</strain>
    </source>
</reference>
<organism evidence="3 4">
    <name type="scientific">Rhizoctonia solani</name>
    <dbReference type="NCBI Taxonomy" id="456999"/>
    <lineage>
        <taxon>Eukaryota</taxon>
        <taxon>Fungi</taxon>
        <taxon>Dikarya</taxon>
        <taxon>Basidiomycota</taxon>
        <taxon>Agaricomycotina</taxon>
        <taxon>Agaricomycetes</taxon>
        <taxon>Cantharellales</taxon>
        <taxon>Ceratobasidiaceae</taxon>
        <taxon>Rhizoctonia</taxon>
    </lineage>
</organism>
<accession>A0A8H3DXH5</accession>
<dbReference type="AlphaFoldDB" id="A0A8H3DXH5"/>
<proteinExistence type="predicted"/>
<feature type="compositionally biased region" description="Low complexity" evidence="1">
    <location>
        <begin position="247"/>
        <end position="272"/>
    </location>
</feature>
<sequence length="469" mass="48302">MLAKMFPPLTAFSAVILSVSLQVVDRLSSHSFSIDSFSNFYPLDFILSALVLPRETFFRHFIIRIFHFNMFSKSLVSFVLLAVLANSVDARIRVIERDGRALYGRRFGQEQNPAISELSSACNGAICGVLAGKAVGTLLAASPECAQQDLADDIIDAAREQDAATQAKMIDIAKRFRQAEKNTPPDFTTNPPTNRNSVFCQTPPRNAELAGLNQAQDPANNPDDFFDPACKCTVKKGSQANTSPLTGNANSGGNQANKGGNNAGNASTSDAVTGTATETGAVTETATATTSAEVSETATATATTTDAAATTTAPANDDPTNTCPAVPTVTVTVDPSAPTATATGVDTSTASVSTDASATSTAAASPAATTSPANGNIDLGSCSDPTIKLEFNHGSAQNSAIITQFICDTFVNSCKANKAAIDACQQAKAAAAAAGAKKGAAADAFNKVFGVTTNFAAIQALDDQGRTVA</sequence>
<dbReference type="Proteomes" id="UP000663827">
    <property type="component" value="Unassembled WGS sequence"/>
</dbReference>
<keyword evidence="2" id="KW-0732">Signal</keyword>
<protein>
    <submittedName>
        <fullName evidence="3">Uncharacterized protein</fullName>
    </submittedName>
</protein>
<comment type="caution">
    <text evidence="3">The sequence shown here is derived from an EMBL/GenBank/DDBJ whole genome shotgun (WGS) entry which is preliminary data.</text>
</comment>